<name>A0A423U4N1_PENVA</name>
<protein>
    <recommendedName>
        <fullName evidence="1">BROMI C-terminal Rab TBC-like domain-containing protein</fullName>
    </recommendedName>
</protein>
<evidence type="ECO:0000313" key="2">
    <source>
        <dbReference type="EMBL" id="ROT83671.1"/>
    </source>
</evidence>
<feature type="domain" description="BROMI C-terminal Rab TBC-like" evidence="1">
    <location>
        <begin position="120"/>
        <end position="276"/>
    </location>
</feature>
<dbReference type="InterPro" id="IPR035969">
    <property type="entry name" value="Rab-GAP_TBC_sf"/>
</dbReference>
<accession>A0A423U4N1</accession>
<dbReference type="STRING" id="6689.A0A423U4N1"/>
<gene>
    <name evidence="2" type="ORF">C7M84_023138</name>
</gene>
<dbReference type="Proteomes" id="UP000283509">
    <property type="component" value="Unassembled WGS sequence"/>
</dbReference>
<keyword evidence="3" id="KW-1185">Reference proteome</keyword>
<dbReference type="EMBL" id="QCYY01000652">
    <property type="protein sequence ID" value="ROT83671.1"/>
    <property type="molecule type" value="Genomic_DNA"/>
</dbReference>
<dbReference type="Pfam" id="PF23440">
    <property type="entry name" value="BROMI_C"/>
    <property type="match status" value="2"/>
</dbReference>
<feature type="domain" description="BROMI C-terminal Rab TBC-like" evidence="1">
    <location>
        <begin position="322"/>
        <end position="558"/>
    </location>
</feature>
<proteinExistence type="predicted"/>
<reference evidence="2 3" key="2">
    <citation type="submission" date="2019-01" db="EMBL/GenBank/DDBJ databases">
        <title>The decoding of complex shrimp genome reveals the adaptation for benthos swimmer, frequently molting mechanism and breeding impact on genome.</title>
        <authorList>
            <person name="Sun Y."/>
            <person name="Gao Y."/>
            <person name="Yu Y."/>
        </authorList>
    </citation>
    <scope>NUCLEOTIDE SEQUENCE [LARGE SCALE GENOMIC DNA]</scope>
    <source>
        <tissue evidence="2">Muscle</tissue>
    </source>
</reference>
<feature type="non-terminal residue" evidence="2">
    <location>
        <position position="564"/>
    </location>
</feature>
<dbReference type="SUPFAM" id="SSF47923">
    <property type="entry name" value="Ypt/Rab-GAP domain of gyp1p"/>
    <property type="match status" value="1"/>
</dbReference>
<evidence type="ECO:0000259" key="1">
    <source>
        <dbReference type="Pfam" id="PF23440"/>
    </source>
</evidence>
<dbReference type="AlphaFoldDB" id="A0A423U4N1"/>
<sequence>MARKGDVSTKVLSYICSSSKGCSLIGNLNILRPFWNTLCCKVNQEDELPWPAPEEDREEDIIGAMAPLTVFTSTFQGTQLLFSEEGLRDVLLKPLFSDDEMLEETHSIALHLLSSATSVLDSVAFLQASFKYQENLLSQQQHMQSSDGTAVIVDENSILRNHILVKSYMLGGSGERWVPPMVIEEFTSVSMPPLFIQYPLPREYTPEKPIKAMHKKQNDVWRFLTDTRHGLHDIGWLNHCRKAVRTVLMSGEDIKTWLVMDIVERAVRSILTSAEELLPGSPFVPPALGGTVTTSSSGGSSPSGLGLGQDMSSTLISQMISDPDDKLTTLSGTQLVAVELILRYGSDLQVLTGSGLVKENLINLLKFTQSTILLSTAEKCDWFTMVLFLVFGGNPDRCQSVLLNMSGLLIGGIMWPSFADSLMASHELLPGEVTLAGIIHNVQLVMSIELPILFMSIQKSATCLWSVVGEWVRCIFLGVLTWNEICHYLLLVLLQGPDYAVYFVVALLRHIQSVINKHAGSPKALIVLQTVSINGWRAGDHLNFMEVLSRRHRRTVLPALLTPF</sequence>
<reference evidence="2 3" key="1">
    <citation type="submission" date="2018-04" db="EMBL/GenBank/DDBJ databases">
        <authorList>
            <person name="Zhang X."/>
            <person name="Yuan J."/>
            <person name="Li F."/>
            <person name="Xiang J."/>
        </authorList>
    </citation>
    <scope>NUCLEOTIDE SEQUENCE [LARGE SCALE GENOMIC DNA]</scope>
    <source>
        <tissue evidence="2">Muscle</tissue>
    </source>
</reference>
<comment type="caution">
    <text evidence="2">The sequence shown here is derived from an EMBL/GenBank/DDBJ whole genome shotgun (WGS) entry which is preliminary data.</text>
</comment>
<organism evidence="2 3">
    <name type="scientific">Penaeus vannamei</name>
    <name type="common">Whiteleg shrimp</name>
    <name type="synonym">Litopenaeus vannamei</name>
    <dbReference type="NCBI Taxonomy" id="6689"/>
    <lineage>
        <taxon>Eukaryota</taxon>
        <taxon>Metazoa</taxon>
        <taxon>Ecdysozoa</taxon>
        <taxon>Arthropoda</taxon>
        <taxon>Crustacea</taxon>
        <taxon>Multicrustacea</taxon>
        <taxon>Malacostraca</taxon>
        <taxon>Eumalacostraca</taxon>
        <taxon>Eucarida</taxon>
        <taxon>Decapoda</taxon>
        <taxon>Dendrobranchiata</taxon>
        <taxon>Penaeoidea</taxon>
        <taxon>Penaeidae</taxon>
        <taxon>Penaeus</taxon>
    </lineage>
</organism>
<evidence type="ECO:0000313" key="3">
    <source>
        <dbReference type="Proteomes" id="UP000283509"/>
    </source>
</evidence>
<dbReference type="InterPro" id="IPR055392">
    <property type="entry name" value="BROMI_C"/>
</dbReference>
<dbReference type="OrthoDB" id="1668230at2759"/>